<name>A0A371IYS0_9FIRM</name>
<accession>A0A371IYS0</accession>
<reference evidence="1 2" key="1">
    <citation type="journal article" date="2017" name="Genome Announc.">
        <title>Draft Genome Sequence of Romboutsia weinsteinii sp. nov. Strain CCRI-19649(T) Isolated from Surface Water.</title>
        <authorList>
            <person name="Maheux A.F."/>
            <person name="Boudreau D.K."/>
            <person name="Berube E."/>
            <person name="Boissinot M."/>
            <person name="Cantin P."/>
            <person name="Raymond F."/>
            <person name="Corbeil J."/>
            <person name="Omar R.F."/>
            <person name="Bergeron M.G."/>
        </authorList>
    </citation>
    <scope>NUCLEOTIDE SEQUENCE [LARGE SCALE GENOMIC DNA]</scope>
    <source>
        <strain evidence="1 2">CCRI-19649</strain>
    </source>
</reference>
<organism evidence="1 2">
    <name type="scientific">Romboutsia weinsteinii</name>
    <dbReference type="NCBI Taxonomy" id="2020949"/>
    <lineage>
        <taxon>Bacteria</taxon>
        <taxon>Bacillati</taxon>
        <taxon>Bacillota</taxon>
        <taxon>Clostridia</taxon>
        <taxon>Peptostreptococcales</taxon>
        <taxon>Peptostreptococcaceae</taxon>
        <taxon>Romboutsia</taxon>
    </lineage>
</organism>
<evidence type="ECO:0000313" key="2">
    <source>
        <dbReference type="Proteomes" id="UP000215694"/>
    </source>
</evidence>
<protein>
    <recommendedName>
        <fullName evidence="3">DUF4179 domain-containing protein</fullName>
    </recommendedName>
</protein>
<dbReference type="AlphaFoldDB" id="A0A371IYS0"/>
<sequence length="183" mass="20864">MSNKYFDNIIIKNKLLKITAIILVGMITIGISSPALASKIPLIGNLFDSTDQNIYSHNYKKSIKLNYRVDNYKIKDISITPFGMILKSNLPTENDFSTQTADTALDYELHIYDEHGEEIQISESKTGKFKSKTDIFPVPSKYSNYIKIIIKKVKYRKESNSENSPSYLAIAEEIIDERVISIK</sequence>
<dbReference type="OrthoDB" id="2064324at2"/>
<dbReference type="Proteomes" id="UP000215694">
    <property type="component" value="Unassembled WGS sequence"/>
</dbReference>
<dbReference type="RefSeq" id="WP_094368185.1">
    <property type="nucleotide sequence ID" value="NZ_NOJY02000057.1"/>
</dbReference>
<evidence type="ECO:0008006" key="3">
    <source>
        <dbReference type="Google" id="ProtNLM"/>
    </source>
</evidence>
<comment type="caution">
    <text evidence="1">The sequence shown here is derived from an EMBL/GenBank/DDBJ whole genome shotgun (WGS) entry which is preliminary data.</text>
</comment>
<proteinExistence type="predicted"/>
<gene>
    <name evidence="1" type="ORF">CHL78_017155</name>
</gene>
<evidence type="ECO:0000313" key="1">
    <source>
        <dbReference type="EMBL" id="RDY25624.1"/>
    </source>
</evidence>
<dbReference type="EMBL" id="NOJY02000057">
    <property type="protein sequence ID" value="RDY25624.1"/>
    <property type="molecule type" value="Genomic_DNA"/>
</dbReference>
<keyword evidence="2" id="KW-1185">Reference proteome</keyword>